<protein>
    <recommendedName>
        <fullName evidence="1">DUF4357 domain-containing protein</fullName>
    </recommendedName>
</protein>
<dbReference type="RefSeq" id="WP_093916025.1">
    <property type="nucleotide sequence ID" value="NZ_FPAJ01000002.1"/>
</dbReference>
<name>A0A1I6SDX7_9RHOB</name>
<dbReference type="AlphaFoldDB" id="A0A1I6SDX7"/>
<proteinExistence type="predicted"/>
<gene>
    <name evidence="2" type="ORF">SAMN04488040_1866</name>
</gene>
<reference evidence="3" key="1">
    <citation type="submission" date="2016-10" db="EMBL/GenBank/DDBJ databases">
        <authorList>
            <person name="Varghese N."/>
            <person name="Submissions S."/>
        </authorList>
    </citation>
    <scope>NUCLEOTIDE SEQUENCE [LARGE SCALE GENOMIC DNA]</scope>
    <source>
        <strain evidence="3">DSM 23422</strain>
    </source>
</reference>
<evidence type="ECO:0000313" key="3">
    <source>
        <dbReference type="Proteomes" id="UP000199239"/>
    </source>
</evidence>
<evidence type="ECO:0000259" key="1">
    <source>
        <dbReference type="Pfam" id="PF14267"/>
    </source>
</evidence>
<keyword evidence="3" id="KW-1185">Reference proteome</keyword>
<dbReference type="Proteomes" id="UP000199239">
    <property type="component" value="Unassembled WGS sequence"/>
</dbReference>
<dbReference type="EMBL" id="FPAJ01000002">
    <property type="protein sequence ID" value="SFS75175.1"/>
    <property type="molecule type" value="Genomic_DNA"/>
</dbReference>
<dbReference type="Pfam" id="PF14267">
    <property type="entry name" value="DUF4357"/>
    <property type="match status" value="1"/>
</dbReference>
<dbReference type="InterPro" id="IPR025579">
    <property type="entry name" value="DUF4357"/>
</dbReference>
<dbReference type="OrthoDB" id="2656488at2"/>
<organism evidence="2 3">
    <name type="scientific">Sulfitobacter marinus</name>
    <dbReference type="NCBI Taxonomy" id="394264"/>
    <lineage>
        <taxon>Bacteria</taxon>
        <taxon>Pseudomonadati</taxon>
        <taxon>Pseudomonadota</taxon>
        <taxon>Alphaproteobacteria</taxon>
        <taxon>Rhodobacterales</taxon>
        <taxon>Roseobacteraceae</taxon>
        <taxon>Sulfitobacter</taxon>
    </lineage>
</organism>
<dbReference type="STRING" id="394264.SAMN04488040_1866"/>
<feature type="domain" description="DUF4357" evidence="1">
    <location>
        <begin position="234"/>
        <end position="286"/>
    </location>
</feature>
<evidence type="ECO:0000313" key="2">
    <source>
        <dbReference type="EMBL" id="SFS75175.1"/>
    </source>
</evidence>
<dbReference type="CDD" id="cd10447">
    <property type="entry name" value="GIY-YIG_unchar_2"/>
    <property type="match status" value="1"/>
</dbReference>
<sequence length="301" mass="33331">MDARSLELFFIDGLPDGMLTAEVFNWTGHVLRFPRTKFREALRRPEAQHTGVYVLIGEQDGSPLAYIGEAENIAERMRGHITNKDWWDSAVCISTTGDLLHKAHVKYLESRLVEIARQIGSMPLENGNTPTRSSLSEAAQANMESFLETLGIVLPAIRVDIFLNKARSTPKASDVVARPAEPSEERFILQTPKHDLYAEAILRDGEWIVQAGARARSSWVGAANAVQHYRKIHEDLVDNGTLAIDDIFAVFQQDFAFSSPSAAGAVVTGRSINGRTAWKHATTGQTYADWEKDQITAEATP</sequence>
<accession>A0A1I6SDX7</accession>